<reference evidence="1 2" key="1">
    <citation type="submission" date="2020-10" db="EMBL/GenBank/DDBJ databases">
        <title>The genome sequence of Chitinilyticum litopenaei 4Y14.</title>
        <authorList>
            <person name="Liu Y."/>
        </authorList>
    </citation>
    <scope>NUCLEOTIDE SEQUENCE [LARGE SCALE GENOMIC DNA]</scope>
    <source>
        <strain evidence="1 2">4Y14</strain>
    </source>
</reference>
<sequence length="417" mass="45641">MSDSHDLADLLAPGLAPADIPALSALLGARGLLSAFITLFRGGEDEVLLRILVLREIGLRAAAPRWSSQELLNHFAYLNATKLETVLKRFSKDGLLVWDSDDQLYSLSTTGRVVLAAISSLTQFAEEDAELGYLTAQVAAGQSVGDVAPDALQHLLARLNELHSDFEAALESQSEFQIKAARKQLDSVWRWVEKGTEIIRSVLEDEHTGYAEHQVAQAIALAQARMLRLTSVFHRRLNELAAQRVHLGESGLTSSNIADWLRNQSQDTLANLGRDLLSFHPEPSCVVSDVLLDITEFELLERERDSHELMALPASQAALEVGEVEAEQLLAADAFYTDLQGIASEVTISKAVLADTYEETVYRLSLLSLLGDAEVALENSVVADIVRLPFALELDASVETLDHPAVAAMTRGRLRPF</sequence>
<dbReference type="EMBL" id="JADFUA010000001">
    <property type="protein sequence ID" value="MBE9608446.1"/>
    <property type="molecule type" value="Genomic_DNA"/>
</dbReference>
<gene>
    <name evidence="1" type="ORF">INR99_03710</name>
</gene>
<dbReference type="Proteomes" id="UP000604481">
    <property type="component" value="Unassembled WGS sequence"/>
</dbReference>
<organism evidence="1 2">
    <name type="scientific">Chitinilyticum piscinae</name>
    <dbReference type="NCBI Taxonomy" id="2866724"/>
    <lineage>
        <taxon>Bacteria</taxon>
        <taxon>Pseudomonadati</taxon>
        <taxon>Pseudomonadota</taxon>
        <taxon>Betaproteobacteria</taxon>
        <taxon>Neisseriales</taxon>
        <taxon>Chitinibacteraceae</taxon>
        <taxon>Chitinilyticum</taxon>
    </lineage>
</organism>
<proteinExistence type="predicted"/>
<dbReference type="AlphaFoldDB" id="A0A8J7FLF9"/>
<name>A0A8J7FLF9_9NEIS</name>
<keyword evidence="2" id="KW-1185">Reference proteome</keyword>
<protein>
    <submittedName>
        <fullName evidence="1">Uncharacterized protein</fullName>
    </submittedName>
</protein>
<dbReference type="RefSeq" id="WP_194114933.1">
    <property type="nucleotide sequence ID" value="NZ_JADFUA010000001.1"/>
</dbReference>
<accession>A0A8J7FLF9</accession>
<evidence type="ECO:0000313" key="1">
    <source>
        <dbReference type="EMBL" id="MBE9608446.1"/>
    </source>
</evidence>
<comment type="caution">
    <text evidence="1">The sequence shown here is derived from an EMBL/GenBank/DDBJ whole genome shotgun (WGS) entry which is preliminary data.</text>
</comment>
<evidence type="ECO:0000313" key="2">
    <source>
        <dbReference type="Proteomes" id="UP000604481"/>
    </source>
</evidence>